<name>A0A0S7EPI0_9TELE</name>
<organism evidence="1">
    <name type="scientific">Poeciliopsis prolifica</name>
    <name type="common">blackstripe livebearer</name>
    <dbReference type="NCBI Taxonomy" id="188132"/>
    <lineage>
        <taxon>Eukaryota</taxon>
        <taxon>Metazoa</taxon>
        <taxon>Chordata</taxon>
        <taxon>Craniata</taxon>
        <taxon>Vertebrata</taxon>
        <taxon>Euteleostomi</taxon>
        <taxon>Actinopterygii</taxon>
        <taxon>Neopterygii</taxon>
        <taxon>Teleostei</taxon>
        <taxon>Neoteleostei</taxon>
        <taxon>Acanthomorphata</taxon>
        <taxon>Ovalentaria</taxon>
        <taxon>Atherinomorphae</taxon>
        <taxon>Cyprinodontiformes</taxon>
        <taxon>Poeciliidae</taxon>
        <taxon>Poeciliinae</taxon>
        <taxon>Poeciliopsis</taxon>
    </lineage>
</organism>
<reference evidence="1" key="1">
    <citation type="submission" date="2014-12" db="EMBL/GenBank/DDBJ databases">
        <title>Parallel Evolution in Life History Adaptation Evident in the Tissue-Specific Poeciliopsis prolifica transcriptome.</title>
        <authorList>
            <person name="Jue N.K."/>
            <person name="Foley R.J."/>
            <person name="Obergfell C."/>
            <person name="Reznick D.N."/>
            <person name="O'Neill R.J."/>
            <person name="O'Neill M.J."/>
        </authorList>
    </citation>
    <scope>NUCLEOTIDE SEQUENCE</scope>
</reference>
<sequence>KKKEEEKMAADRCSTSSGLSLTRFCTLYMKVMLRRVCMSCSENERLERRDKATITLCIYVHYRTVSCRSPSWRVKDVIVGRVYYYKDVTAVYRSSALIGESSAISVHNDIKPTL</sequence>
<proteinExistence type="predicted"/>
<accession>A0A0S7EPI0</accession>
<gene>
    <name evidence="1" type="primary">PPUP9740</name>
</gene>
<dbReference type="AlphaFoldDB" id="A0A0S7EPI0"/>
<feature type="non-terminal residue" evidence="1">
    <location>
        <position position="1"/>
    </location>
</feature>
<dbReference type="EMBL" id="GBYX01477524">
    <property type="protein sequence ID" value="JAO04163.1"/>
    <property type="molecule type" value="Transcribed_RNA"/>
</dbReference>
<evidence type="ECO:0000313" key="1">
    <source>
        <dbReference type="EMBL" id="JAO04163.1"/>
    </source>
</evidence>
<protein>
    <submittedName>
        <fullName evidence="1">PPUP9740</fullName>
    </submittedName>
</protein>